<dbReference type="PROSITE" id="PS51186">
    <property type="entry name" value="GNAT"/>
    <property type="match status" value="1"/>
</dbReference>
<comment type="caution">
    <text evidence="4">The sequence shown here is derived from an EMBL/GenBank/DDBJ whole genome shotgun (WGS) entry which is preliminary data.</text>
</comment>
<gene>
    <name evidence="4" type="ORF">D3P08_24260</name>
</gene>
<dbReference type="EMBL" id="QXQA01000021">
    <property type="protein sequence ID" value="RIX48620.1"/>
    <property type="molecule type" value="Genomic_DNA"/>
</dbReference>
<dbReference type="SUPFAM" id="SSF55729">
    <property type="entry name" value="Acyl-CoA N-acyltransferases (Nat)"/>
    <property type="match status" value="1"/>
</dbReference>
<protein>
    <submittedName>
        <fullName evidence="4">GNAT family N-acetyltransferase</fullName>
    </submittedName>
</protein>
<reference evidence="4 5" key="1">
    <citation type="submission" date="2018-09" db="EMBL/GenBank/DDBJ databases">
        <title>Paenibacillus aracenensis nov. sp. isolated from a cave in southern Spain.</title>
        <authorList>
            <person name="Jurado V."/>
            <person name="Gutierrez-Patricio S."/>
            <person name="Gonzalez-Pimentel J.L."/>
            <person name="Miller A.Z."/>
            <person name="Laiz L."/>
            <person name="Saiz-Jimenez C."/>
        </authorList>
    </citation>
    <scope>NUCLEOTIDE SEQUENCE [LARGE SCALE GENOMIC DNA]</scope>
    <source>
        <strain evidence="4 5">DSM 22867</strain>
    </source>
</reference>
<dbReference type="PANTHER" id="PTHR43877:SF5">
    <property type="entry name" value="BLL8307 PROTEIN"/>
    <property type="match status" value="1"/>
</dbReference>
<dbReference type="Gene3D" id="3.40.630.30">
    <property type="match status" value="1"/>
</dbReference>
<evidence type="ECO:0000256" key="1">
    <source>
        <dbReference type="ARBA" id="ARBA00022679"/>
    </source>
</evidence>
<keyword evidence="5" id="KW-1185">Reference proteome</keyword>
<accession>A0A3A1UMJ3</accession>
<sequence>MIVELNHKDADTAQKMLDVQLPSYLVEAELIGFHDIPPLRDTTATIRESGESFIGFTVDQELAGFVSYELADDGNCVDICRMVVHPDYFRRGIARQLLSHLLAGAAAHKKVTVSTGERNEPAKSLYRSFGFTEAKQIEIAPGVKLSLFELPAVRG</sequence>
<dbReference type="CDD" id="cd04301">
    <property type="entry name" value="NAT_SF"/>
    <property type="match status" value="1"/>
</dbReference>
<dbReference type="Pfam" id="PF00583">
    <property type="entry name" value="Acetyltransf_1"/>
    <property type="match status" value="1"/>
</dbReference>
<evidence type="ECO:0000256" key="2">
    <source>
        <dbReference type="ARBA" id="ARBA00023315"/>
    </source>
</evidence>
<dbReference type="InterPro" id="IPR000182">
    <property type="entry name" value="GNAT_dom"/>
</dbReference>
<dbReference type="OrthoDB" id="46888at2"/>
<dbReference type="AlphaFoldDB" id="A0A3A1UMJ3"/>
<feature type="domain" description="N-acetyltransferase" evidence="3">
    <location>
        <begin position="1"/>
        <end position="153"/>
    </location>
</feature>
<keyword evidence="1 4" id="KW-0808">Transferase</keyword>
<dbReference type="InterPro" id="IPR016181">
    <property type="entry name" value="Acyl_CoA_acyltransferase"/>
</dbReference>
<dbReference type="GO" id="GO:0016747">
    <property type="term" value="F:acyltransferase activity, transferring groups other than amino-acyl groups"/>
    <property type="evidence" value="ECO:0007669"/>
    <property type="project" value="InterPro"/>
</dbReference>
<dbReference type="Proteomes" id="UP000266482">
    <property type="component" value="Unassembled WGS sequence"/>
</dbReference>
<evidence type="ECO:0000313" key="5">
    <source>
        <dbReference type="Proteomes" id="UP000266482"/>
    </source>
</evidence>
<evidence type="ECO:0000259" key="3">
    <source>
        <dbReference type="PROSITE" id="PS51186"/>
    </source>
</evidence>
<dbReference type="InterPro" id="IPR050832">
    <property type="entry name" value="Bact_Acetyltransf"/>
</dbReference>
<keyword evidence="2" id="KW-0012">Acyltransferase</keyword>
<organism evidence="4 5">
    <name type="scientific">Paenibacillus nanensis</name>
    <dbReference type="NCBI Taxonomy" id="393251"/>
    <lineage>
        <taxon>Bacteria</taxon>
        <taxon>Bacillati</taxon>
        <taxon>Bacillota</taxon>
        <taxon>Bacilli</taxon>
        <taxon>Bacillales</taxon>
        <taxon>Paenibacillaceae</taxon>
        <taxon>Paenibacillus</taxon>
    </lineage>
</organism>
<evidence type="ECO:0000313" key="4">
    <source>
        <dbReference type="EMBL" id="RIX48620.1"/>
    </source>
</evidence>
<proteinExistence type="predicted"/>
<dbReference type="PANTHER" id="PTHR43877">
    <property type="entry name" value="AMINOALKYLPHOSPHONATE N-ACETYLTRANSFERASE-RELATED-RELATED"/>
    <property type="match status" value="1"/>
</dbReference>
<dbReference type="RefSeq" id="WP_119602714.1">
    <property type="nucleotide sequence ID" value="NZ_QXQA01000021.1"/>
</dbReference>
<name>A0A3A1UMJ3_9BACL</name>